<evidence type="ECO:0000256" key="6">
    <source>
        <dbReference type="ARBA" id="ARBA00035191"/>
    </source>
</evidence>
<reference evidence="8" key="1">
    <citation type="submission" date="2023-04" db="EMBL/GenBank/DDBJ databases">
        <title>Black Yeasts Isolated from many extreme environments.</title>
        <authorList>
            <person name="Coleine C."/>
            <person name="Stajich J.E."/>
            <person name="Selbmann L."/>
        </authorList>
    </citation>
    <scope>NUCLEOTIDE SEQUENCE</scope>
    <source>
        <strain evidence="8">CCFEE 5312</strain>
    </source>
</reference>
<evidence type="ECO:0000256" key="5">
    <source>
        <dbReference type="ARBA" id="ARBA00023274"/>
    </source>
</evidence>
<gene>
    <name evidence="8" type="primary">img2</name>
    <name evidence="8" type="ORF">LTR09_003980</name>
</gene>
<dbReference type="GO" id="GO:0005762">
    <property type="term" value="C:mitochondrial large ribosomal subunit"/>
    <property type="evidence" value="ECO:0007669"/>
    <property type="project" value="TreeGrafter"/>
</dbReference>
<evidence type="ECO:0000256" key="2">
    <source>
        <dbReference type="ARBA" id="ARBA00005677"/>
    </source>
</evidence>
<evidence type="ECO:0000256" key="1">
    <source>
        <dbReference type="ARBA" id="ARBA00004173"/>
    </source>
</evidence>
<dbReference type="Gene3D" id="3.30.780.10">
    <property type="entry name" value="SUI1-like domain"/>
    <property type="match status" value="1"/>
</dbReference>
<keyword evidence="5" id="KW-0687">Ribonucleoprotein</keyword>
<evidence type="ECO:0000313" key="9">
    <source>
        <dbReference type="Proteomes" id="UP001271007"/>
    </source>
</evidence>
<dbReference type="GO" id="GO:0006412">
    <property type="term" value="P:translation"/>
    <property type="evidence" value="ECO:0007669"/>
    <property type="project" value="InterPro"/>
</dbReference>
<evidence type="ECO:0000256" key="4">
    <source>
        <dbReference type="ARBA" id="ARBA00023128"/>
    </source>
</evidence>
<comment type="similarity">
    <text evidence="2">Belongs to the mitochondrion-specific ribosomal protein mL49 family.</text>
</comment>
<feature type="compositionally biased region" description="Polar residues" evidence="7">
    <location>
        <begin position="52"/>
        <end position="67"/>
    </location>
</feature>
<sequence>MPSAAPLMPFLRPLGLPRPSTVRQFLSFSTSAHSFAAPLQKPRPRRSEDTNLRASRTASATYPSRNLPSLPRPKISKASRRSAHPPKERSYPTRQHPYAVPTPLRLRAEPFTPLPEEQSAPNLAYFVSRTRSNELPVYHDVKRGGNLKLTLVRKVDGKVEALRDELRTTLGTSVGLDQDRVVVNGVTRQVVIKGHYKMEVERFLRERRF</sequence>
<keyword evidence="3 8" id="KW-0689">Ribosomal protein</keyword>
<dbReference type="PANTHER" id="PTHR13477">
    <property type="entry name" value="MITOCHONDRIAL 39S RIBOSOMAL PROTEIN L49"/>
    <property type="match status" value="1"/>
</dbReference>
<evidence type="ECO:0000256" key="7">
    <source>
        <dbReference type="SAM" id="MobiDB-lite"/>
    </source>
</evidence>
<keyword evidence="9" id="KW-1185">Reference proteome</keyword>
<name>A0AAJ0DJ25_9PEZI</name>
<dbReference type="EMBL" id="JAWDJX010000010">
    <property type="protein sequence ID" value="KAK3054822.1"/>
    <property type="molecule type" value="Genomic_DNA"/>
</dbReference>
<dbReference type="InterPro" id="IPR007740">
    <property type="entry name" value="Ribosomal_mL49"/>
</dbReference>
<dbReference type="PANTHER" id="PTHR13477:SF0">
    <property type="entry name" value="LARGE RIBOSOMAL SUBUNIT PROTEIN ML49"/>
    <property type="match status" value="1"/>
</dbReference>
<dbReference type="AlphaFoldDB" id="A0AAJ0DJ25"/>
<protein>
    <recommendedName>
        <fullName evidence="6">Large ribosomal subunit protein mL49</fullName>
    </recommendedName>
</protein>
<accession>A0AAJ0DJ25</accession>
<evidence type="ECO:0000313" key="8">
    <source>
        <dbReference type="EMBL" id="KAK3054822.1"/>
    </source>
</evidence>
<comment type="caution">
    <text evidence="8">The sequence shown here is derived from an EMBL/GenBank/DDBJ whole genome shotgun (WGS) entry which is preliminary data.</text>
</comment>
<dbReference type="Pfam" id="PF05046">
    <property type="entry name" value="Img2"/>
    <property type="match status" value="1"/>
</dbReference>
<comment type="subcellular location">
    <subcellularLocation>
        <location evidence="1">Mitochondrion</location>
    </subcellularLocation>
</comment>
<dbReference type="GO" id="GO:0003735">
    <property type="term" value="F:structural constituent of ribosome"/>
    <property type="evidence" value="ECO:0007669"/>
    <property type="project" value="InterPro"/>
</dbReference>
<organism evidence="8 9">
    <name type="scientific">Extremus antarcticus</name>
    <dbReference type="NCBI Taxonomy" id="702011"/>
    <lineage>
        <taxon>Eukaryota</taxon>
        <taxon>Fungi</taxon>
        <taxon>Dikarya</taxon>
        <taxon>Ascomycota</taxon>
        <taxon>Pezizomycotina</taxon>
        <taxon>Dothideomycetes</taxon>
        <taxon>Dothideomycetidae</taxon>
        <taxon>Mycosphaerellales</taxon>
        <taxon>Extremaceae</taxon>
        <taxon>Extremus</taxon>
    </lineage>
</organism>
<evidence type="ECO:0000256" key="3">
    <source>
        <dbReference type="ARBA" id="ARBA00022980"/>
    </source>
</evidence>
<dbReference type="Proteomes" id="UP001271007">
    <property type="component" value="Unassembled WGS sequence"/>
</dbReference>
<proteinExistence type="inferred from homology"/>
<keyword evidence="4" id="KW-0496">Mitochondrion</keyword>
<feature type="region of interest" description="Disordered" evidence="7">
    <location>
        <begin position="33"/>
        <end position="103"/>
    </location>
</feature>
<feature type="compositionally biased region" description="Basic residues" evidence="7">
    <location>
        <begin position="74"/>
        <end position="84"/>
    </location>
</feature>